<name>A0AAX1EF18_9GAMM</name>
<dbReference type="PANTHER" id="PTHR32322:SF2">
    <property type="entry name" value="EAMA DOMAIN-CONTAINING PROTEIN"/>
    <property type="match status" value="1"/>
</dbReference>
<evidence type="ECO:0000256" key="6">
    <source>
        <dbReference type="SAM" id="Phobius"/>
    </source>
</evidence>
<gene>
    <name evidence="8" type="ORF">E3983_04600</name>
</gene>
<feature type="domain" description="EamA" evidence="7">
    <location>
        <begin position="153"/>
        <end position="288"/>
    </location>
</feature>
<dbReference type="AlphaFoldDB" id="A0AAX1EF18"/>
<feature type="domain" description="EamA" evidence="7">
    <location>
        <begin position="8"/>
        <end position="142"/>
    </location>
</feature>
<dbReference type="InterPro" id="IPR037185">
    <property type="entry name" value="EmrE-like"/>
</dbReference>
<feature type="transmembrane region" description="Helical" evidence="6">
    <location>
        <begin position="70"/>
        <end position="91"/>
    </location>
</feature>
<feature type="transmembrane region" description="Helical" evidence="6">
    <location>
        <begin position="128"/>
        <end position="146"/>
    </location>
</feature>
<dbReference type="EMBL" id="CP038254">
    <property type="protein sequence ID" value="QBR83696.1"/>
    <property type="molecule type" value="Genomic_DNA"/>
</dbReference>
<dbReference type="Pfam" id="PF00892">
    <property type="entry name" value="EamA"/>
    <property type="match status" value="2"/>
</dbReference>
<evidence type="ECO:0000259" key="7">
    <source>
        <dbReference type="Pfam" id="PF00892"/>
    </source>
</evidence>
<comment type="subcellular location">
    <subcellularLocation>
        <location evidence="1">Membrane</location>
        <topology evidence="1">Multi-pass membrane protein</topology>
    </subcellularLocation>
</comment>
<evidence type="ECO:0000256" key="5">
    <source>
        <dbReference type="ARBA" id="ARBA00023136"/>
    </source>
</evidence>
<keyword evidence="4 6" id="KW-1133">Transmembrane helix</keyword>
<evidence type="ECO:0000313" key="9">
    <source>
        <dbReference type="Proteomes" id="UP000295517"/>
    </source>
</evidence>
<dbReference type="InterPro" id="IPR050638">
    <property type="entry name" value="AA-Vitamin_Transporters"/>
</dbReference>
<evidence type="ECO:0000256" key="3">
    <source>
        <dbReference type="ARBA" id="ARBA00022692"/>
    </source>
</evidence>
<evidence type="ECO:0000256" key="4">
    <source>
        <dbReference type="ARBA" id="ARBA00022989"/>
    </source>
</evidence>
<evidence type="ECO:0000256" key="1">
    <source>
        <dbReference type="ARBA" id="ARBA00004141"/>
    </source>
</evidence>
<evidence type="ECO:0000313" key="8">
    <source>
        <dbReference type="EMBL" id="QBR83696.1"/>
    </source>
</evidence>
<dbReference type="InterPro" id="IPR000620">
    <property type="entry name" value="EamA_dom"/>
</dbReference>
<keyword evidence="5 6" id="KW-0472">Membrane</keyword>
<organism evidence="8 9">
    <name type="scientific">Legionella israelensis</name>
    <dbReference type="NCBI Taxonomy" id="454"/>
    <lineage>
        <taxon>Bacteria</taxon>
        <taxon>Pseudomonadati</taxon>
        <taxon>Pseudomonadota</taxon>
        <taxon>Gammaproteobacteria</taxon>
        <taxon>Legionellales</taxon>
        <taxon>Legionellaceae</taxon>
        <taxon>Legionella</taxon>
    </lineage>
</organism>
<sequence>MFKISTLKSLLLLILLGFIWGSGYSLAKYAMTHGVPPLGYAFWQALGPAVLLFSVCFASRQYSPLQKTNWPYFIICGLIGIAIPNTNMYFISSHISAGMLAVLVNTVPLMVYPLALVSGLEKPDFCRFFALMLGMVGIVLIIKPASHPIVSGWSLLALLSPLAFAICSIYIAKYKPSKVNSLQAATGMLIAASLLLTPLVFQQKAFYPLTPPFTLTKQVILLEIILSSIGYLIFFMLIRLAGPVFYSLTGGIVALTGLFWGYIVFAEKPDFSQMMAVSCIIAAIFLLSWRQSKQQGV</sequence>
<dbReference type="GO" id="GO:0016020">
    <property type="term" value="C:membrane"/>
    <property type="evidence" value="ECO:0007669"/>
    <property type="project" value="UniProtKB-SubCell"/>
</dbReference>
<feature type="transmembrane region" description="Helical" evidence="6">
    <location>
        <begin position="221"/>
        <end position="238"/>
    </location>
</feature>
<feature type="transmembrane region" description="Helical" evidence="6">
    <location>
        <begin position="245"/>
        <end position="265"/>
    </location>
</feature>
<feature type="transmembrane region" description="Helical" evidence="6">
    <location>
        <begin position="184"/>
        <end position="201"/>
    </location>
</feature>
<dbReference type="PANTHER" id="PTHR32322">
    <property type="entry name" value="INNER MEMBRANE TRANSPORTER"/>
    <property type="match status" value="1"/>
</dbReference>
<feature type="transmembrane region" description="Helical" evidence="6">
    <location>
        <begin position="97"/>
        <end position="116"/>
    </location>
</feature>
<feature type="transmembrane region" description="Helical" evidence="6">
    <location>
        <begin position="37"/>
        <end position="58"/>
    </location>
</feature>
<comment type="similarity">
    <text evidence="2">Belongs to the EamA transporter family.</text>
</comment>
<protein>
    <submittedName>
        <fullName evidence="8">DMT family transporter</fullName>
    </submittedName>
</protein>
<reference evidence="8 9" key="1">
    <citation type="submission" date="2019-03" db="EMBL/GenBank/DDBJ databases">
        <title>Diverse conjugative elements silence natural transformation in Legionella species.</title>
        <authorList>
            <person name="Durieux I."/>
            <person name="Ginevra C."/>
            <person name="Attaiech L."/>
            <person name="Picq K."/>
            <person name="Juan P.A."/>
            <person name="Jarraud S."/>
            <person name="Charpentier X."/>
        </authorList>
    </citation>
    <scope>NUCLEOTIDE SEQUENCE [LARGE SCALE GENOMIC DNA]</scope>
    <source>
        <strain evidence="8 9">HL-0427-4011</strain>
    </source>
</reference>
<evidence type="ECO:0000256" key="2">
    <source>
        <dbReference type="ARBA" id="ARBA00007362"/>
    </source>
</evidence>
<feature type="transmembrane region" description="Helical" evidence="6">
    <location>
        <begin position="152"/>
        <end position="172"/>
    </location>
</feature>
<dbReference type="RefSeq" id="WP_135060031.1">
    <property type="nucleotide sequence ID" value="NZ_CP038254.1"/>
</dbReference>
<keyword evidence="3 6" id="KW-0812">Transmembrane</keyword>
<accession>A0AAX1EF18</accession>
<proteinExistence type="inferred from homology"/>
<dbReference type="Proteomes" id="UP000295517">
    <property type="component" value="Chromosome"/>
</dbReference>
<feature type="transmembrane region" description="Helical" evidence="6">
    <location>
        <begin position="271"/>
        <end position="289"/>
    </location>
</feature>
<dbReference type="SUPFAM" id="SSF103481">
    <property type="entry name" value="Multidrug resistance efflux transporter EmrE"/>
    <property type="match status" value="2"/>
</dbReference>